<accession>A0A8J6ITN6</accession>
<evidence type="ECO:0000313" key="2">
    <source>
        <dbReference type="Proteomes" id="UP000601768"/>
    </source>
</evidence>
<comment type="caution">
    <text evidence="1">The sequence shown here is derived from an EMBL/GenBank/DDBJ whole genome shotgun (WGS) entry which is preliminary data.</text>
</comment>
<dbReference type="RefSeq" id="WP_186505685.1">
    <property type="nucleotide sequence ID" value="NZ_JACNEP010000003.1"/>
</dbReference>
<sequence>MMQFQEHGQFKLTIEDRIVVVDAEGPFDVLLFKRYDHEMHQAIEHFNNQRWANIAVLHGLTIFIPDVFTLLNEHLNWRIQNNFVAEALVLVEPEGANILESQLHEVYHRLKIDFQYFDSVPAAREWATSKF</sequence>
<dbReference type="AlphaFoldDB" id="A0A8J6ITN6"/>
<name>A0A8J6ITN6_9ALTE</name>
<protein>
    <submittedName>
        <fullName evidence="1">Uncharacterized protein</fullName>
    </submittedName>
</protein>
<gene>
    <name evidence="1" type="ORF">H8B19_04930</name>
</gene>
<reference evidence="1" key="2">
    <citation type="submission" date="2020-08" db="EMBL/GenBank/DDBJ databases">
        <authorList>
            <person name="Lai Q."/>
        </authorList>
    </citation>
    <scope>NUCLEOTIDE SEQUENCE</scope>
    <source>
        <strain evidence="1">S27-2</strain>
    </source>
</reference>
<dbReference type="EMBL" id="JACNEP010000003">
    <property type="protein sequence ID" value="MBC3765208.1"/>
    <property type="molecule type" value="Genomic_DNA"/>
</dbReference>
<dbReference type="Proteomes" id="UP000601768">
    <property type="component" value="Unassembled WGS sequence"/>
</dbReference>
<evidence type="ECO:0000313" key="1">
    <source>
        <dbReference type="EMBL" id="MBC3765208.1"/>
    </source>
</evidence>
<reference evidence="1" key="1">
    <citation type="journal article" date="2018" name="Int. J. Syst. Evol. Microbiol.">
        <title>Neptunicella marina gen. nov., sp. nov., isolated from surface seawater.</title>
        <authorList>
            <person name="Liu X."/>
            <person name="Lai Q."/>
            <person name="Du Y."/>
            <person name="Zhang X."/>
            <person name="Liu Z."/>
            <person name="Sun F."/>
            <person name="Shao Z."/>
        </authorList>
    </citation>
    <scope>NUCLEOTIDE SEQUENCE</scope>
    <source>
        <strain evidence="1">S27-2</strain>
    </source>
</reference>
<keyword evidence="2" id="KW-1185">Reference proteome</keyword>
<organism evidence="1 2">
    <name type="scientific">Neptunicella marina</name>
    <dbReference type="NCBI Taxonomy" id="2125989"/>
    <lineage>
        <taxon>Bacteria</taxon>
        <taxon>Pseudomonadati</taxon>
        <taxon>Pseudomonadota</taxon>
        <taxon>Gammaproteobacteria</taxon>
        <taxon>Alteromonadales</taxon>
        <taxon>Alteromonadaceae</taxon>
        <taxon>Neptunicella</taxon>
    </lineage>
</organism>
<proteinExistence type="predicted"/>